<gene>
    <name evidence="1" type="ORF">SAMN04487954_12163</name>
</gene>
<dbReference type="AlphaFoldDB" id="A0A1G9DGY0"/>
<organism evidence="1 2">
    <name type="scientific">Billgrantia gudaonensis</name>
    <dbReference type="NCBI Taxonomy" id="376427"/>
    <lineage>
        <taxon>Bacteria</taxon>
        <taxon>Pseudomonadati</taxon>
        <taxon>Pseudomonadota</taxon>
        <taxon>Gammaproteobacteria</taxon>
        <taxon>Oceanospirillales</taxon>
        <taxon>Halomonadaceae</taxon>
        <taxon>Billgrantia</taxon>
    </lineage>
</organism>
<dbReference type="EMBL" id="FNES01000021">
    <property type="protein sequence ID" value="SDK63148.1"/>
    <property type="molecule type" value="Genomic_DNA"/>
</dbReference>
<keyword evidence="2" id="KW-1185">Reference proteome</keyword>
<reference evidence="1 2" key="1">
    <citation type="submission" date="2016-10" db="EMBL/GenBank/DDBJ databases">
        <authorList>
            <person name="de Groot N.N."/>
        </authorList>
    </citation>
    <scope>NUCLEOTIDE SEQUENCE [LARGE SCALE GENOMIC DNA]</scope>
    <source>
        <strain evidence="1 2">CGMCC 1.6133</strain>
    </source>
</reference>
<name>A0A1G9DGY0_9GAMM</name>
<sequence>MANKVEVFPTVWDHSSSWLPDAKPFLRRFWKGLMRLSEAQCQAQARRGFLPYE</sequence>
<evidence type="ECO:0000313" key="1">
    <source>
        <dbReference type="EMBL" id="SDK63148.1"/>
    </source>
</evidence>
<dbReference type="Proteomes" id="UP000198525">
    <property type="component" value="Unassembled WGS sequence"/>
</dbReference>
<accession>A0A1G9DGY0</accession>
<proteinExistence type="predicted"/>
<protein>
    <submittedName>
        <fullName evidence="1">Uncharacterized protein</fullName>
    </submittedName>
</protein>
<evidence type="ECO:0000313" key="2">
    <source>
        <dbReference type="Proteomes" id="UP000198525"/>
    </source>
</evidence>